<dbReference type="InterPro" id="IPR015168">
    <property type="entry name" value="SsuA/THI5"/>
</dbReference>
<dbReference type="GO" id="GO:0046872">
    <property type="term" value="F:metal ion binding"/>
    <property type="evidence" value="ECO:0007669"/>
    <property type="project" value="UniProtKB-KW"/>
</dbReference>
<feature type="domain" description="SsuA/THI5-like" evidence="13">
    <location>
        <begin position="47"/>
        <end position="261"/>
    </location>
</feature>
<proteinExistence type="inferred from homology"/>
<evidence type="ECO:0000313" key="15">
    <source>
        <dbReference type="Proteomes" id="UP000192903"/>
    </source>
</evidence>
<evidence type="ECO:0000256" key="11">
    <source>
        <dbReference type="ARBA" id="ARBA00048179"/>
    </source>
</evidence>
<evidence type="ECO:0000256" key="7">
    <source>
        <dbReference type="ARBA" id="ARBA00022898"/>
    </source>
</evidence>
<name>A0A1X7FPZ4_9HYPH</name>
<dbReference type="GO" id="GO:0016740">
    <property type="term" value="F:transferase activity"/>
    <property type="evidence" value="ECO:0007669"/>
    <property type="project" value="UniProtKB-KW"/>
</dbReference>
<dbReference type="EMBL" id="FXAF01000007">
    <property type="protein sequence ID" value="SMF55805.1"/>
    <property type="molecule type" value="Genomic_DNA"/>
</dbReference>
<organism evidence="14 15">
    <name type="scientific">Xaviernesmea oryzae</name>
    <dbReference type="NCBI Taxonomy" id="464029"/>
    <lineage>
        <taxon>Bacteria</taxon>
        <taxon>Pseudomonadati</taxon>
        <taxon>Pseudomonadota</taxon>
        <taxon>Alphaproteobacteria</taxon>
        <taxon>Hyphomicrobiales</taxon>
        <taxon>Rhizobiaceae</taxon>
        <taxon>Rhizobium/Agrobacterium group</taxon>
        <taxon>Xaviernesmea</taxon>
    </lineage>
</organism>
<evidence type="ECO:0000313" key="14">
    <source>
        <dbReference type="EMBL" id="SMF55805.1"/>
    </source>
</evidence>
<evidence type="ECO:0000256" key="6">
    <source>
        <dbReference type="ARBA" id="ARBA00022723"/>
    </source>
</evidence>
<dbReference type="Pfam" id="PF09084">
    <property type="entry name" value="NMT1"/>
    <property type="match status" value="1"/>
</dbReference>
<keyword evidence="7" id="KW-0663">Pyridoxal phosphate</keyword>
<comment type="similarity">
    <text evidence="3">Belongs to the NMT1/THI5 family.</text>
</comment>
<dbReference type="Proteomes" id="UP000192903">
    <property type="component" value="Unassembled WGS sequence"/>
</dbReference>
<comment type="function">
    <text evidence="1">Responsible for the formation of the pyrimidine heterocycle in the thiamine biosynthesis pathway. Catalyzes the formation of hydroxymethylpyrimidine phosphate (HMP-P) from histidine and pyridoxal phosphate (PLP). The protein uses PLP and the active site histidine to form HMP-P, generating an inactive enzyme. The enzyme can only undergo a single turnover, which suggests it is a suicide enzyme.</text>
</comment>
<evidence type="ECO:0000256" key="9">
    <source>
        <dbReference type="ARBA" id="ARBA00023004"/>
    </source>
</evidence>
<evidence type="ECO:0000256" key="4">
    <source>
        <dbReference type="ARBA" id="ARBA00011738"/>
    </source>
</evidence>
<dbReference type="AlphaFoldDB" id="A0A1X7FPZ4"/>
<comment type="pathway">
    <text evidence="2">Cofactor biosynthesis; thiamine diphosphate biosynthesis.</text>
</comment>
<dbReference type="PANTHER" id="PTHR31528:SF1">
    <property type="entry name" value="4-AMINO-5-HYDROXYMETHYL-2-METHYLPYRIMIDINE PHOSPHATE SYNTHASE THI11-RELATED"/>
    <property type="match status" value="1"/>
</dbReference>
<dbReference type="PANTHER" id="PTHR31528">
    <property type="entry name" value="4-AMINO-5-HYDROXYMETHYL-2-METHYLPYRIMIDINE PHOSPHATE SYNTHASE THI11-RELATED"/>
    <property type="match status" value="1"/>
</dbReference>
<keyword evidence="9" id="KW-0408">Iron</keyword>
<keyword evidence="5" id="KW-0808">Transferase</keyword>
<gene>
    <name evidence="14" type="ORF">SAMN02982989_0101</name>
</gene>
<feature type="chain" id="PRO_5013253790" description="Thiamine pyrimidine synthase" evidence="12">
    <location>
        <begin position="31"/>
        <end position="345"/>
    </location>
</feature>
<keyword evidence="6" id="KW-0479">Metal-binding</keyword>
<sequence>MMTIFSMTRRSFISTAIAAPFVLKAGISRAATSVKFSLAAPFDGSNAAFFLAQQNGWYRDAGLKCQFDAGGGSGEAVSRVGSGVYDAGIADINSMAEFNAKNDGAAIRNVYMVYFRSPLCVGTLAKSGIAKPADLTGKTIGAAAPDGAYRLFSTYAKAAEIDPTAVKWNMVGLQLREAVLAGGDADAILGFDSTMYFGLLKAGIKPDDIKFLYYADVGLDLYGNGIILSEKFRTQNPEAARAFVDVSARAWQAAAADPKAAIAALKAHAPLINADIEEQKLLWLIKNQMTTEESKAKGLGAIDEAKLAKSLATVAAGFGLPTIPKPEDVFDPSFLPSAEVRKLPA</sequence>
<evidence type="ECO:0000256" key="8">
    <source>
        <dbReference type="ARBA" id="ARBA00022977"/>
    </source>
</evidence>
<evidence type="ECO:0000256" key="1">
    <source>
        <dbReference type="ARBA" id="ARBA00003469"/>
    </source>
</evidence>
<evidence type="ECO:0000256" key="5">
    <source>
        <dbReference type="ARBA" id="ARBA00022679"/>
    </source>
</evidence>
<protein>
    <recommendedName>
        <fullName evidence="10">Thiamine pyrimidine synthase</fullName>
    </recommendedName>
</protein>
<evidence type="ECO:0000256" key="2">
    <source>
        <dbReference type="ARBA" id="ARBA00004948"/>
    </source>
</evidence>
<accession>A0A1X7FPZ4</accession>
<keyword evidence="8" id="KW-0784">Thiamine biosynthesis</keyword>
<dbReference type="STRING" id="464029.SAMN02982989_0101"/>
<evidence type="ECO:0000256" key="10">
    <source>
        <dbReference type="ARBA" id="ARBA00033171"/>
    </source>
</evidence>
<evidence type="ECO:0000256" key="3">
    <source>
        <dbReference type="ARBA" id="ARBA00009406"/>
    </source>
</evidence>
<dbReference type="Gene3D" id="3.40.190.10">
    <property type="entry name" value="Periplasmic binding protein-like II"/>
    <property type="match status" value="2"/>
</dbReference>
<dbReference type="SUPFAM" id="SSF53850">
    <property type="entry name" value="Periplasmic binding protein-like II"/>
    <property type="match status" value="1"/>
</dbReference>
<comment type="catalytic activity">
    <reaction evidence="11">
        <text>N(6)-(pyridoxal phosphate)-L-lysyl-[4-amino-5-hydroxymethyl-2-methylpyrimidine phosphate synthase] + L-histidyl-[4-amino-5-hydroxymethyl-2-methylpyrimidine phosphate synthase] + 2 Fe(3+) + 4 H2O = L-lysyl-[4-amino-5-hydroxymethyl-2-methylpyrimidine phosphate synthase] + (2S)-2-amino-5-hydroxy-4-oxopentanoyl-[4-amino-5-hydroxymethyl-2-methylpyrimidine phosphate synthase] + 4-amino-2-methyl-5-(phosphooxymethyl)pyrimidine + 3-oxopropanoate + 2 Fe(2+) + 2 H(+)</text>
        <dbReference type="Rhea" id="RHEA:65756"/>
        <dbReference type="Rhea" id="RHEA-COMP:16892"/>
        <dbReference type="Rhea" id="RHEA-COMP:16893"/>
        <dbReference type="Rhea" id="RHEA-COMP:16894"/>
        <dbReference type="Rhea" id="RHEA-COMP:16895"/>
        <dbReference type="ChEBI" id="CHEBI:15377"/>
        <dbReference type="ChEBI" id="CHEBI:15378"/>
        <dbReference type="ChEBI" id="CHEBI:29033"/>
        <dbReference type="ChEBI" id="CHEBI:29034"/>
        <dbReference type="ChEBI" id="CHEBI:29969"/>
        <dbReference type="ChEBI" id="CHEBI:29979"/>
        <dbReference type="ChEBI" id="CHEBI:33190"/>
        <dbReference type="ChEBI" id="CHEBI:58354"/>
        <dbReference type="ChEBI" id="CHEBI:143915"/>
        <dbReference type="ChEBI" id="CHEBI:157692"/>
    </reaction>
    <physiologicalReaction direction="left-to-right" evidence="11">
        <dbReference type="Rhea" id="RHEA:65757"/>
    </physiologicalReaction>
</comment>
<evidence type="ECO:0000256" key="12">
    <source>
        <dbReference type="SAM" id="SignalP"/>
    </source>
</evidence>
<evidence type="ECO:0000259" key="13">
    <source>
        <dbReference type="Pfam" id="PF09084"/>
    </source>
</evidence>
<comment type="subunit">
    <text evidence="4">Homodimer.</text>
</comment>
<dbReference type="GO" id="GO:0009228">
    <property type="term" value="P:thiamine biosynthetic process"/>
    <property type="evidence" value="ECO:0007669"/>
    <property type="project" value="UniProtKB-KW"/>
</dbReference>
<reference evidence="15" key="1">
    <citation type="submission" date="2017-04" db="EMBL/GenBank/DDBJ databases">
        <authorList>
            <person name="Varghese N."/>
            <person name="Submissions S."/>
        </authorList>
    </citation>
    <scope>NUCLEOTIDE SEQUENCE [LARGE SCALE GENOMIC DNA]</scope>
    <source>
        <strain evidence="15">B4P</strain>
    </source>
</reference>
<dbReference type="OrthoDB" id="9815602at2"/>
<dbReference type="InterPro" id="IPR027939">
    <property type="entry name" value="NMT1/THI5"/>
</dbReference>
<keyword evidence="12" id="KW-0732">Signal</keyword>
<feature type="signal peptide" evidence="12">
    <location>
        <begin position="1"/>
        <end position="30"/>
    </location>
</feature>
<keyword evidence="15" id="KW-1185">Reference proteome</keyword>